<gene>
    <name evidence="7" type="ORF">A2227_03275</name>
</gene>
<dbReference type="Pfam" id="PF01938">
    <property type="entry name" value="TRAM"/>
    <property type="match status" value="1"/>
</dbReference>
<dbReference type="InterPro" id="IPR010280">
    <property type="entry name" value="U5_MeTrfase_fam"/>
</dbReference>
<evidence type="ECO:0000256" key="5">
    <source>
        <dbReference type="PROSITE-ProRule" id="PRU10015"/>
    </source>
</evidence>
<reference evidence="7 8" key="1">
    <citation type="journal article" date="2016" name="Nat. Commun.">
        <title>Thousands of microbial genomes shed light on interconnected biogeochemical processes in an aquifer system.</title>
        <authorList>
            <person name="Anantharaman K."/>
            <person name="Brown C.T."/>
            <person name="Hug L.A."/>
            <person name="Sharon I."/>
            <person name="Castelle C.J."/>
            <person name="Probst A.J."/>
            <person name="Thomas B.C."/>
            <person name="Singh A."/>
            <person name="Wilkins M.J."/>
            <person name="Karaoz U."/>
            <person name="Brodie E.L."/>
            <person name="Williams K.H."/>
            <person name="Hubbard S.S."/>
            <person name="Banfield J.F."/>
        </authorList>
    </citation>
    <scope>NUCLEOTIDE SEQUENCE [LARGE SCALE GENOMIC DNA]</scope>
</reference>
<dbReference type="InterPro" id="IPR002792">
    <property type="entry name" value="TRAM_dom"/>
</dbReference>
<dbReference type="GO" id="GO:0070041">
    <property type="term" value="F:rRNA (uridine-C5-)-methyltransferase activity"/>
    <property type="evidence" value="ECO:0007669"/>
    <property type="project" value="TreeGrafter"/>
</dbReference>
<evidence type="ECO:0000259" key="6">
    <source>
        <dbReference type="PROSITE" id="PS50926"/>
    </source>
</evidence>
<dbReference type="Proteomes" id="UP000178367">
    <property type="component" value="Unassembled WGS sequence"/>
</dbReference>
<dbReference type="Gene3D" id="2.40.50.1070">
    <property type="match status" value="1"/>
</dbReference>
<dbReference type="AlphaFoldDB" id="A0A1F5SHX1"/>
<evidence type="ECO:0000313" key="7">
    <source>
        <dbReference type="EMBL" id="OGF26280.1"/>
    </source>
</evidence>
<feature type="binding site" evidence="4">
    <location>
        <position position="364"/>
    </location>
    <ligand>
        <name>S-adenosyl-L-methionine</name>
        <dbReference type="ChEBI" id="CHEBI:59789"/>
    </ligand>
</feature>
<proteinExistence type="inferred from homology"/>
<dbReference type="PROSITE" id="PS51687">
    <property type="entry name" value="SAM_MT_RNA_M5U"/>
    <property type="match status" value="1"/>
</dbReference>
<dbReference type="Pfam" id="PF05958">
    <property type="entry name" value="tRNA_U5-meth_tr"/>
    <property type="match status" value="1"/>
</dbReference>
<feature type="binding site" evidence="4">
    <location>
        <position position="318"/>
    </location>
    <ligand>
        <name>S-adenosyl-L-methionine</name>
        <dbReference type="ChEBI" id="CHEBI:59789"/>
    </ligand>
</feature>
<evidence type="ECO:0000256" key="1">
    <source>
        <dbReference type="ARBA" id="ARBA00022603"/>
    </source>
</evidence>
<dbReference type="EMBL" id="MFGB01000016">
    <property type="protein sequence ID" value="OGF26280.1"/>
    <property type="molecule type" value="Genomic_DNA"/>
</dbReference>
<protein>
    <recommendedName>
        <fullName evidence="6">TRAM domain-containing protein</fullName>
    </recommendedName>
</protein>
<dbReference type="InterPro" id="IPR012340">
    <property type="entry name" value="NA-bd_OB-fold"/>
</dbReference>
<accession>A0A1F5SHX1</accession>
<dbReference type="CDD" id="cd02440">
    <property type="entry name" value="AdoMet_MTases"/>
    <property type="match status" value="1"/>
</dbReference>
<evidence type="ECO:0000256" key="4">
    <source>
        <dbReference type="PROSITE-ProRule" id="PRU01024"/>
    </source>
</evidence>
<comment type="caution">
    <text evidence="7">The sequence shown here is derived from an EMBL/GenBank/DDBJ whole genome shotgun (WGS) entry which is preliminary data.</text>
</comment>
<dbReference type="PROSITE" id="PS01230">
    <property type="entry name" value="TRMA_1"/>
    <property type="match status" value="1"/>
</dbReference>
<feature type="active site" evidence="5">
    <location>
        <position position="391"/>
    </location>
</feature>
<keyword evidence="2 4" id="KW-0808">Transferase</keyword>
<name>A0A1F5SHX1_9BACT</name>
<feature type="binding site" evidence="4">
    <location>
        <position position="270"/>
    </location>
    <ligand>
        <name>S-adenosyl-L-methionine</name>
        <dbReference type="ChEBI" id="CHEBI:59789"/>
    </ligand>
</feature>
<dbReference type="InterPro" id="IPR029063">
    <property type="entry name" value="SAM-dependent_MTases_sf"/>
</dbReference>
<dbReference type="PANTHER" id="PTHR11061:SF30">
    <property type="entry name" value="TRNA (URACIL(54)-C(5))-METHYLTRANSFERASE"/>
    <property type="match status" value="1"/>
</dbReference>
<feature type="domain" description="TRAM" evidence="6">
    <location>
        <begin position="1"/>
        <end position="60"/>
    </location>
</feature>
<dbReference type="GO" id="GO:0070475">
    <property type="term" value="P:rRNA base methylation"/>
    <property type="evidence" value="ECO:0007669"/>
    <property type="project" value="TreeGrafter"/>
</dbReference>
<organism evidence="7 8">
    <name type="scientific">Candidatus Falkowbacteria bacterium RIFOXYA2_FULL_47_19</name>
    <dbReference type="NCBI Taxonomy" id="1797994"/>
    <lineage>
        <taxon>Bacteria</taxon>
        <taxon>Candidatus Falkowiibacteriota</taxon>
    </lineage>
</organism>
<dbReference type="STRING" id="1797994.A2227_03275"/>
<dbReference type="SUPFAM" id="SSF53335">
    <property type="entry name" value="S-adenosyl-L-methionine-dependent methyltransferases"/>
    <property type="match status" value="1"/>
</dbReference>
<dbReference type="Gene3D" id="3.40.50.150">
    <property type="entry name" value="Vaccinia Virus protein VP39"/>
    <property type="match status" value="1"/>
</dbReference>
<comment type="similarity">
    <text evidence="4">Belongs to the class I-like SAM-binding methyltransferase superfamily. RNA M5U methyltransferase family.</text>
</comment>
<dbReference type="PANTHER" id="PTHR11061">
    <property type="entry name" value="RNA M5U METHYLTRANSFERASE"/>
    <property type="match status" value="1"/>
</dbReference>
<evidence type="ECO:0000313" key="8">
    <source>
        <dbReference type="Proteomes" id="UP000178367"/>
    </source>
</evidence>
<sequence>MSKKLPPRFEVKIEKFSFAGEGVGRYGGREVFVYGGLPGETVSVRPLKKRRKGITAGFLEVIKPAAARRPAVEDHFFSCSPWQIIPEELQLKYKQELAERMFRELAEKSPQSDPGIVGGERFWHYRNKMEFSFTENKSGEPSLALHKRGSRYECWPLKSCAIAHERINESAGEIIKTLAARNIKREQLKYLLIRYSYFEDKCLAALFVADENFPVLSAVAPGLTGWRIIYSDPRTPATVTTKVLHEEGRDYLIEEISGLKLKYYFDSFFQTNPPAFSGPLDYLKDNIRPGGTLIDLYSGVGTIGLSLARNFERVISLEFDLRASEAARFNLSMNKIANAEVIGGAAEKQDLPVILSKADTVIVDPPRTGLHPKVTKAILAKAPENFIYISCNPLTQARDFAFLKKKYRVRRWRLFDLYPQTPHMESVLIMERERWWKIF</sequence>
<dbReference type="PROSITE" id="PS50926">
    <property type="entry name" value="TRAM"/>
    <property type="match status" value="1"/>
</dbReference>
<dbReference type="Gene3D" id="2.40.50.140">
    <property type="entry name" value="Nucleic acid-binding proteins"/>
    <property type="match status" value="1"/>
</dbReference>
<keyword evidence="3 4" id="KW-0949">S-adenosyl-L-methionine</keyword>
<feature type="active site" description="Nucleophile" evidence="4">
    <location>
        <position position="391"/>
    </location>
</feature>
<feature type="binding site" evidence="4">
    <location>
        <position position="297"/>
    </location>
    <ligand>
        <name>S-adenosyl-L-methionine</name>
        <dbReference type="ChEBI" id="CHEBI:59789"/>
    </ligand>
</feature>
<dbReference type="InterPro" id="IPR030390">
    <property type="entry name" value="MeTrfase_TrmA_AS"/>
</dbReference>
<dbReference type="SUPFAM" id="SSF50249">
    <property type="entry name" value="Nucleic acid-binding proteins"/>
    <property type="match status" value="1"/>
</dbReference>
<evidence type="ECO:0000256" key="2">
    <source>
        <dbReference type="ARBA" id="ARBA00022679"/>
    </source>
</evidence>
<keyword evidence="1 4" id="KW-0489">Methyltransferase</keyword>
<evidence type="ECO:0000256" key="3">
    <source>
        <dbReference type="ARBA" id="ARBA00022691"/>
    </source>
</evidence>